<evidence type="ECO:0000256" key="3">
    <source>
        <dbReference type="ARBA" id="ARBA00022640"/>
    </source>
</evidence>
<dbReference type="EMBL" id="JADCNL010000007">
    <property type="protein sequence ID" value="KAG0472923.1"/>
    <property type="molecule type" value="Genomic_DNA"/>
</dbReference>
<keyword evidence="6" id="KW-0472">Membrane</keyword>
<sequence length="119" mass="13979">MEDLECKGSVFRIKKCAFDFLSMEEDLIDDEEYGIWWELIERELRLKSTFLYCDLNHVILNSCEEQKRSLTDLANRFFHCMEELDNAVKCRSISAARTCYCDAVRLLQELMAALTSDEC</sequence>
<evidence type="ECO:0000256" key="4">
    <source>
        <dbReference type="ARBA" id="ARBA00022946"/>
    </source>
</evidence>
<dbReference type="GO" id="GO:0009654">
    <property type="term" value="C:photosystem II oxygen evolving complex"/>
    <property type="evidence" value="ECO:0007669"/>
    <property type="project" value="InterPro"/>
</dbReference>
<dbReference type="Gene3D" id="1.20.120.290">
    <property type="entry name" value="Oxygen-evolving enhancer protein 3 (PsbQ), four-helix up-down bundle"/>
    <property type="match status" value="1"/>
</dbReference>
<comment type="similarity">
    <text evidence="7">Belongs to the PsbQ family.</text>
</comment>
<keyword evidence="2" id="KW-0150">Chloroplast</keyword>
<evidence type="ECO:0000256" key="6">
    <source>
        <dbReference type="ARBA" id="ARBA00023136"/>
    </source>
</evidence>
<dbReference type="GO" id="GO:0005509">
    <property type="term" value="F:calcium ion binding"/>
    <property type="evidence" value="ECO:0007669"/>
    <property type="project" value="InterPro"/>
</dbReference>
<reference evidence="8 9" key="1">
    <citation type="journal article" date="2020" name="Nat. Food">
        <title>A phased Vanilla planifolia genome enables genetic improvement of flavour and production.</title>
        <authorList>
            <person name="Hasing T."/>
            <person name="Tang H."/>
            <person name="Brym M."/>
            <person name="Khazi F."/>
            <person name="Huang T."/>
            <person name="Chambers A.H."/>
        </authorList>
    </citation>
    <scope>NUCLEOTIDE SEQUENCE [LARGE SCALE GENOMIC DNA]</scope>
    <source>
        <tissue evidence="8">Leaf</tissue>
    </source>
</reference>
<evidence type="ECO:0000256" key="5">
    <source>
        <dbReference type="ARBA" id="ARBA00023078"/>
    </source>
</evidence>
<dbReference type="SUPFAM" id="SSF101112">
    <property type="entry name" value="Oxygen-evolving enhancer protein 3"/>
    <property type="match status" value="1"/>
</dbReference>
<protein>
    <submittedName>
        <fullName evidence="8">Uncharacterized protein</fullName>
    </submittedName>
</protein>
<dbReference type="GO" id="GO:0019898">
    <property type="term" value="C:extrinsic component of membrane"/>
    <property type="evidence" value="ECO:0007669"/>
    <property type="project" value="InterPro"/>
</dbReference>
<keyword evidence="9" id="KW-1185">Reference proteome</keyword>
<dbReference type="GO" id="GO:0009535">
    <property type="term" value="C:chloroplast thylakoid membrane"/>
    <property type="evidence" value="ECO:0007669"/>
    <property type="project" value="UniProtKB-SubCell"/>
</dbReference>
<evidence type="ECO:0000256" key="1">
    <source>
        <dbReference type="ARBA" id="ARBA00004334"/>
    </source>
</evidence>
<dbReference type="AlphaFoldDB" id="A0A835QQR9"/>
<dbReference type="Pfam" id="PF05757">
    <property type="entry name" value="PsbQ"/>
    <property type="match status" value="1"/>
</dbReference>
<comment type="caution">
    <text evidence="8">The sequence shown here is derived from an EMBL/GenBank/DDBJ whole genome shotgun (WGS) entry which is preliminary data.</text>
</comment>
<dbReference type="InterPro" id="IPR023222">
    <property type="entry name" value="PsbQ-like_dom_sf"/>
</dbReference>
<dbReference type="Proteomes" id="UP000636800">
    <property type="component" value="Chromosome 7"/>
</dbReference>
<evidence type="ECO:0000313" key="8">
    <source>
        <dbReference type="EMBL" id="KAG0472923.1"/>
    </source>
</evidence>
<evidence type="ECO:0000256" key="7">
    <source>
        <dbReference type="ARBA" id="ARBA00035649"/>
    </source>
</evidence>
<keyword evidence="3" id="KW-0934">Plastid</keyword>
<keyword evidence="4" id="KW-0809">Transit peptide</keyword>
<dbReference type="PANTHER" id="PTHR33399:SF8">
    <property type="entry name" value="OS04G0522800 PROTEIN"/>
    <property type="match status" value="1"/>
</dbReference>
<dbReference type="InterPro" id="IPR008797">
    <property type="entry name" value="PSII_PsbQ"/>
</dbReference>
<gene>
    <name evidence="8" type="ORF">HPP92_014780</name>
</gene>
<keyword evidence="5" id="KW-0793">Thylakoid</keyword>
<dbReference type="InterPro" id="IPR054099">
    <property type="entry name" value="PSII_PsbQ_pln"/>
</dbReference>
<proteinExistence type="inferred from homology"/>
<name>A0A835QQR9_VANPL</name>
<evidence type="ECO:0000313" key="9">
    <source>
        <dbReference type="Proteomes" id="UP000636800"/>
    </source>
</evidence>
<dbReference type="PANTHER" id="PTHR33399">
    <property type="entry name" value="OXYGEN-EVOLVING ENHANCER PROTEIN 3-1, CHLOROPLASTIC"/>
    <property type="match status" value="1"/>
</dbReference>
<comment type="subcellular location">
    <subcellularLocation>
        <location evidence="1">Plastid</location>
        <location evidence="1">Chloroplast thylakoid membrane</location>
    </subcellularLocation>
</comment>
<evidence type="ECO:0000256" key="2">
    <source>
        <dbReference type="ARBA" id="ARBA00022528"/>
    </source>
</evidence>
<accession>A0A835QQR9</accession>
<dbReference type="GO" id="GO:0009767">
    <property type="term" value="P:photosynthetic electron transport chain"/>
    <property type="evidence" value="ECO:0007669"/>
    <property type="project" value="TreeGrafter"/>
</dbReference>
<organism evidence="8 9">
    <name type="scientific">Vanilla planifolia</name>
    <name type="common">Vanilla</name>
    <dbReference type="NCBI Taxonomy" id="51239"/>
    <lineage>
        <taxon>Eukaryota</taxon>
        <taxon>Viridiplantae</taxon>
        <taxon>Streptophyta</taxon>
        <taxon>Embryophyta</taxon>
        <taxon>Tracheophyta</taxon>
        <taxon>Spermatophyta</taxon>
        <taxon>Magnoliopsida</taxon>
        <taxon>Liliopsida</taxon>
        <taxon>Asparagales</taxon>
        <taxon>Orchidaceae</taxon>
        <taxon>Vanilloideae</taxon>
        <taxon>Vanilleae</taxon>
        <taxon>Vanilla</taxon>
    </lineage>
</organism>